<dbReference type="Proteomes" id="UP000005446">
    <property type="component" value="Unassembled WGS sequence"/>
</dbReference>
<name>H0ESU4_GLAL7</name>
<dbReference type="HOGENOM" id="CLU_3224698_0_0_1"/>
<gene>
    <name evidence="1" type="ORF">M7I_5791</name>
</gene>
<reference evidence="1 2" key="1">
    <citation type="journal article" date="2012" name="Eukaryot. Cell">
        <title>Genome sequence of the fungus Glarea lozoyensis: the first genome sequence of a species from the Helotiaceae family.</title>
        <authorList>
            <person name="Youssar L."/>
            <person name="Gruening B.A."/>
            <person name="Erxleben A."/>
            <person name="Guenther S."/>
            <person name="Huettel W."/>
        </authorList>
    </citation>
    <scope>NUCLEOTIDE SEQUENCE [LARGE SCALE GENOMIC DNA]</scope>
    <source>
        <strain evidence="2">ATCC 74030 / MF5533</strain>
    </source>
</reference>
<keyword evidence="2" id="KW-1185">Reference proteome</keyword>
<dbReference type="AlphaFoldDB" id="H0ESU4"/>
<dbReference type="EMBL" id="AGUE01000151">
    <property type="protein sequence ID" value="EHK98416.1"/>
    <property type="molecule type" value="Genomic_DNA"/>
</dbReference>
<organism evidence="1 2">
    <name type="scientific">Glarea lozoyensis (strain ATCC 74030 / MF5533)</name>
    <dbReference type="NCBI Taxonomy" id="1104152"/>
    <lineage>
        <taxon>Eukaryota</taxon>
        <taxon>Fungi</taxon>
        <taxon>Dikarya</taxon>
        <taxon>Ascomycota</taxon>
        <taxon>Pezizomycotina</taxon>
        <taxon>Leotiomycetes</taxon>
        <taxon>Helotiales</taxon>
        <taxon>Helotiaceae</taxon>
        <taxon>Glarea</taxon>
    </lineage>
</organism>
<accession>H0ESU4</accession>
<evidence type="ECO:0000313" key="2">
    <source>
        <dbReference type="Proteomes" id="UP000005446"/>
    </source>
</evidence>
<comment type="caution">
    <text evidence="1">The sequence shown here is derived from an EMBL/GenBank/DDBJ whole genome shotgun (WGS) entry which is preliminary data.</text>
</comment>
<protein>
    <submittedName>
        <fullName evidence="1">Uncharacterized protein</fullName>
    </submittedName>
</protein>
<sequence length="44" mass="5013">MDLKHEGEKSYLKYRSGFVGSESNDIIEVFIKYSLPSKPASTYP</sequence>
<dbReference type="InParanoid" id="H0ESU4"/>
<proteinExistence type="predicted"/>
<evidence type="ECO:0000313" key="1">
    <source>
        <dbReference type="EMBL" id="EHK98416.1"/>
    </source>
</evidence>